<evidence type="ECO:0000256" key="2">
    <source>
        <dbReference type="SAM" id="Phobius"/>
    </source>
</evidence>
<keyword evidence="3" id="KW-0732">Signal</keyword>
<sequence>MTCLLISFITVHISYSLHNLLLVFEWKANRQLRHNMITQGDMPGFILDSYEECHGLPHLFMLDKHGNVLFYENLPKLFLLCLGYFLFSYLTIFCTDSM</sequence>
<dbReference type="EMBL" id="GBRH01234694">
    <property type="protein sequence ID" value="JAD63201.1"/>
    <property type="molecule type" value="Transcribed_RNA"/>
</dbReference>
<keyword evidence="2" id="KW-1133">Transmembrane helix</keyword>
<dbReference type="GO" id="GO:0030036">
    <property type="term" value="P:actin cytoskeleton organization"/>
    <property type="evidence" value="ECO:0007669"/>
    <property type="project" value="InterPro"/>
</dbReference>
<reference evidence="4" key="1">
    <citation type="submission" date="2014-09" db="EMBL/GenBank/DDBJ databases">
        <authorList>
            <person name="Magalhaes I.L.F."/>
            <person name="Oliveira U."/>
            <person name="Santos F.R."/>
            <person name="Vidigal T.H.D.A."/>
            <person name="Brescovit A.D."/>
            <person name="Santos A.J."/>
        </authorList>
    </citation>
    <scope>NUCLEOTIDE SEQUENCE</scope>
    <source>
        <tissue evidence="4">Shoot tissue taken approximately 20 cm above the soil surface</tissue>
    </source>
</reference>
<feature type="signal peptide" evidence="3">
    <location>
        <begin position="1"/>
        <end position="16"/>
    </location>
</feature>
<reference evidence="4" key="2">
    <citation type="journal article" date="2015" name="Data Brief">
        <title>Shoot transcriptome of the giant reed, Arundo donax.</title>
        <authorList>
            <person name="Barrero R.A."/>
            <person name="Guerrero F.D."/>
            <person name="Moolhuijzen P."/>
            <person name="Goolsby J.A."/>
            <person name="Tidwell J."/>
            <person name="Bellgard S.E."/>
            <person name="Bellgard M.I."/>
        </authorList>
    </citation>
    <scope>NUCLEOTIDE SEQUENCE</scope>
    <source>
        <tissue evidence="4">Shoot tissue taken approximately 20 cm above the soil surface</tissue>
    </source>
</reference>
<feature type="chain" id="PRO_5002060493" evidence="3">
    <location>
        <begin position="17"/>
        <end position="98"/>
    </location>
</feature>
<dbReference type="GO" id="GO:0034237">
    <property type="term" value="F:protein kinase A regulatory subunit binding"/>
    <property type="evidence" value="ECO:0007669"/>
    <property type="project" value="TreeGrafter"/>
</dbReference>
<comment type="similarity">
    <text evidence="1">Belongs to the SCAR/WAVE family.</text>
</comment>
<dbReference type="AlphaFoldDB" id="A0A0A9BIL2"/>
<dbReference type="GO" id="GO:0003779">
    <property type="term" value="F:actin binding"/>
    <property type="evidence" value="ECO:0007669"/>
    <property type="project" value="UniProtKB-KW"/>
</dbReference>
<dbReference type="GO" id="GO:0071933">
    <property type="term" value="F:Arp2/3 complex binding"/>
    <property type="evidence" value="ECO:0007669"/>
    <property type="project" value="TreeGrafter"/>
</dbReference>
<dbReference type="GO" id="GO:0005856">
    <property type="term" value="C:cytoskeleton"/>
    <property type="evidence" value="ECO:0007669"/>
    <property type="project" value="UniProtKB-SubCell"/>
</dbReference>
<dbReference type="Gene3D" id="6.10.280.150">
    <property type="match status" value="1"/>
</dbReference>
<dbReference type="PANTHER" id="PTHR12902">
    <property type="entry name" value="WASP-1"/>
    <property type="match status" value="1"/>
</dbReference>
<dbReference type="InterPro" id="IPR028288">
    <property type="entry name" value="SCAR/WAVE_fam"/>
</dbReference>
<keyword evidence="2" id="KW-0472">Membrane</keyword>
<dbReference type="GO" id="GO:2000601">
    <property type="term" value="P:positive regulation of Arp2/3 complex-mediated actin nucleation"/>
    <property type="evidence" value="ECO:0007669"/>
    <property type="project" value="TreeGrafter"/>
</dbReference>
<evidence type="ECO:0000313" key="4">
    <source>
        <dbReference type="EMBL" id="JAD63201.1"/>
    </source>
</evidence>
<evidence type="ECO:0000256" key="1">
    <source>
        <dbReference type="ARBA" id="ARBA00006993"/>
    </source>
</evidence>
<organism evidence="4">
    <name type="scientific">Arundo donax</name>
    <name type="common">Giant reed</name>
    <name type="synonym">Donax arundinaceus</name>
    <dbReference type="NCBI Taxonomy" id="35708"/>
    <lineage>
        <taxon>Eukaryota</taxon>
        <taxon>Viridiplantae</taxon>
        <taxon>Streptophyta</taxon>
        <taxon>Embryophyta</taxon>
        <taxon>Tracheophyta</taxon>
        <taxon>Spermatophyta</taxon>
        <taxon>Magnoliopsida</taxon>
        <taxon>Liliopsida</taxon>
        <taxon>Poales</taxon>
        <taxon>Poaceae</taxon>
        <taxon>PACMAD clade</taxon>
        <taxon>Arundinoideae</taxon>
        <taxon>Arundineae</taxon>
        <taxon>Arundo</taxon>
    </lineage>
</organism>
<dbReference type="PANTHER" id="PTHR12902:SF1">
    <property type="entry name" value="WISKOTT-ALDRICH SYNDROME PROTEIN FAMILY MEMBER"/>
    <property type="match status" value="1"/>
</dbReference>
<proteinExistence type="inferred from homology"/>
<evidence type="ECO:0000256" key="3">
    <source>
        <dbReference type="SAM" id="SignalP"/>
    </source>
</evidence>
<protein>
    <submittedName>
        <fullName evidence="4">Uncharacterized protein</fullName>
    </submittedName>
</protein>
<feature type="transmembrane region" description="Helical" evidence="2">
    <location>
        <begin position="77"/>
        <end position="95"/>
    </location>
</feature>
<accession>A0A0A9BIL2</accession>
<name>A0A0A9BIL2_ARUDO</name>
<keyword evidence="2" id="KW-0812">Transmembrane</keyword>